<organism evidence="3 4">
    <name type="scientific">Sphingomonas immobilis</name>
    <dbReference type="NCBI Taxonomy" id="3063997"/>
    <lineage>
        <taxon>Bacteria</taxon>
        <taxon>Pseudomonadati</taxon>
        <taxon>Pseudomonadota</taxon>
        <taxon>Alphaproteobacteria</taxon>
        <taxon>Sphingomonadales</taxon>
        <taxon>Sphingomonadaceae</taxon>
        <taxon>Sphingomonas</taxon>
    </lineage>
</organism>
<reference evidence="3" key="1">
    <citation type="submission" date="2023-07" db="EMBL/GenBank/DDBJ databases">
        <authorList>
            <person name="Kim M.K."/>
        </authorList>
    </citation>
    <scope>NUCLEOTIDE SEQUENCE</scope>
    <source>
        <strain evidence="3">CA1-15</strain>
    </source>
</reference>
<feature type="domain" description="Phytase-like" evidence="2">
    <location>
        <begin position="66"/>
        <end position="310"/>
    </location>
</feature>
<proteinExistence type="predicted"/>
<dbReference type="RefSeq" id="WP_304562334.1">
    <property type="nucleotide sequence ID" value="NZ_JAUQSZ010000012.1"/>
</dbReference>
<evidence type="ECO:0000313" key="3">
    <source>
        <dbReference type="EMBL" id="MDO7843876.1"/>
    </source>
</evidence>
<evidence type="ECO:0000313" key="4">
    <source>
        <dbReference type="Proteomes" id="UP001176468"/>
    </source>
</evidence>
<keyword evidence="4" id="KW-1185">Reference proteome</keyword>
<feature type="compositionally biased region" description="Basic and acidic residues" evidence="1">
    <location>
        <begin position="115"/>
        <end position="132"/>
    </location>
</feature>
<sequence length="341" mass="36874">MRILLSCLLLLLLLPSWSGSPRLPLMGATPVVWTQHVQLDANRPGLRRVGALTFIGGVRLTSPDHAFGGFSALHGDGRRLTLLSDGGNIVRFALDAGGRAHDVWFGDLPAGPGRGWDKEDRDSESMSADPKDGSMIAGFEGANAFWRYSADMTRLIDHAAPRAMQDWNINGGPEAFTMLPGGGAITIAEFEPDKHAVPGRRPAIRFTGDPIRAPGRGYRFGYAPPPLYDPTDIAVLPDGRLIVLNRRFVPPFAFWSKLVVIDPAAIRPGALVRGTEIATLAPPLIHENFEGMYAARANGATILWLVSDDNQSALQRSLLLKFRLDLPPRAKARQRGGAGGP</sequence>
<evidence type="ECO:0000256" key="1">
    <source>
        <dbReference type="SAM" id="MobiDB-lite"/>
    </source>
</evidence>
<dbReference type="Pfam" id="PF13449">
    <property type="entry name" value="Phytase-like"/>
    <property type="match status" value="1"/>
</dbReference>
<dbReference type="SUPFAM" id="SSF50956">
    <property type="entry name" value="Thermostable phytase (3-phytase)"/>
    <property type="match status" value="1"/>
</dbReference>
<comment type="caution">
    <text evidence="3">The sequence shown here is derived from an EMBL/GenBank/DDBJ whole genome shotgun (WGS) entry which is preliminary data.</text>
</comment>
<accession>A0ABT9A4I5</accession>
<name>A0ABT9A4I5_9SPHN</name>
<dbReference type="InterPro" id="IPR027372">
    <property type="entry name" value="Phytase-like_dom"/>
</dbReference>
<protein>
    <submittedName>
        <fullName evidence="3">Esterase-like activity of phytase family protein</fullName>
    </submittedName>
</protein>
<gene>
    <name evidence="3" type="ORF">Q5H94_16200</name>
</gene>
<evidence type="ECO:0000259" key="2">
    <source>
        <dbReference type="Pfam" id="PF13449"/>
    </source>
</evidence>
<feature type="region of interest" description="Disordered" evidence="1">
    <location>
        <begin position="113"/>
        <end position="133"/>
    </location>
</feature>
<dbReference type="Proteomes" id="UP001176468">
    <property type="component" value="Unassembled WGS sequence"/>
</dbReference>
<dbReference type="InterPro" id="IPR014567">
    <property type="entry name" value="UCP031900"/>
</dbReference>
<dbReference type="EMBL" id="JAUQSZ010000012">
    <property type="protein sequence ID" value="MDO7843876.1"/>
    <property type="molecule type" value="Genomic_DNA"/>
</dbReference>
<dbReference type="PIRSF" id="PIRSF031900">
    <property type="entry name" value="UCP031900"/>
    <property type="match status" value="1"/>
</dbReference>